<dbReference type="CDD" id="cd01335">
    <property type="entry name" value="Radical_SAM"/>
    <property type="match status" value="1"/>
</dbReference>
<evidence type="ECO:0000256" key="10">
    <source>
        <dbReference type="ARBA" id="ARBA00023004"/>
    </source>
</evidence>
<protein>
    <recommendedName>
        <fullName evidence="16">Radical SAM core domain-containing protein</fullName>
    </recommendedName>
</protein>
<dbReference type="InterPro" id="IPR013483">
    <property type="entry name" value="MoaA"/>
</dbReference>
<keyword evidence="14" id="KW-0456">Lyase</keyword>
<dbReference type="Proteomes" id="UP001642483">
    <property type="component" value="Unassembled WGS sequence"/>
</dbReference>
<comment type="pathway">
    <text evidence="3">Cofactor biosynthesis; molybdopterin biosynthesis.</text>
</comment>
<evidence type="ECO:0000256" key="13">
    <source>
        <dbReference type="ARBA" id="ARBA00023150"/>
    </source>
</evidence>
<dbReference type="SFLD" id="SFLDG01386">
    <property type="entry name" value="main_SPASM_domain-containing"/>
    <property type="match status" value="1"/>
</dbReference>
<keyword evidence="13" id="KW-0501">Molybdenum cofactor biosynthesis</keyword>
<keyword evidence="11" id="KW-0411">Iron-sulfur</keyword>
<dbReference type="InterPro" id="IPR006638">
    <property type="entry name" value="Elp3/MiaA/NifB-like_rSAM"/>
</dbReference>
<evidence type="ECO:0000256" key="14">
    <source>
        <dbReference type="ARBA" id="ARBA00023239"/>
    </source>
</evidence>
<evidence type="ECO:0000256" key="12">
    <source>
        <dbReference type="ARBA" id="ARBA00023134"/>
    </source>
</evidence>
<dbReference type="InterPro" id="IPR040064">
    <property type="entry name" value="MoaA-like"/>
</dbReference>
<comment type="caution">
    <text evidence="17">The sequence shown here is derived from an EMBL/GenBank/DDBJ whole genome shotgun (WGS) entry which is preliminary data.</text>
</comment>
<evidence type="ECO:0000313" key="18">
    <source>
        <dbReference type="Proteomes" id="UP001642483"/>
    </source>
</evidence>
<proteinExistence type="inferred from homology"/>
<dbReference type="SFLD" id="SFLDG01067">
    <property type="entry name" value="SPASM/twitch_domain_containing"/>
    <property type="match status" value="1"/>
</dbReference>
<evidence type="ECO:0000256" key="15">
    <source>
        <dbReference type="ARBA" id="ARBA00048697"/>
    </source>
</evidence>
<evidence type="ECO:0000256" key="5">
    <source>
        <dbReference type="ARBA" id="ARBA00009862"/>
    </source>
</evidence>
<evidence type="ECO:0000259" key="16">
    <source>
        <dbReference type="PROSITE" id="PS51918"/>
    </source>
</evidence>
<dbReference type="Pfam" id="PF04055">
    <property type="entry name" value="Radical_SAM"/>
    <property type="match status" value="1"/>
</dbReference>
<evidence type="ECO:0000256" key="1">
    <source>
        <dbReference type="ARBA" id="ARBA00001637"/>
    </source>
</evidence>
<accession>A0ABP0FKM0</accession>
<evidence type="ECO:0000256" key="4">
    <source>
        <dbReference type="ARBA" id="ARBA00008484"/>
    </source>
</evidence>
<keyword evidence="18" id="KW-1185">Reference proteome</keyword>
<dbReference type="InterPro" id="IPR023045">
    <property type="entry name" value="MoaC"/>
</dbReference>
<dbReference type="InterPro" id="IPR047594">
    <property type="entry name" value="MoaC_bact/euk"/>
</dbReference>
<comment type="similarity">
    <text evidence="5">In the N-terminal section; belongs to the radical SAM superfamily. MoaA family.</text>
</comment>
<dbReference type="PROSITE" id="PS01305">
    <property type="entry name" value="MOAA_NIFB_PQQE"/>
    <property type="match status" value="1"/>
</dbReference>
<keyword evidence="9" id="KW-0547">Nucleotide-binding</keyword>
<name>A0ABP0FKM0_CLALP</name>
<dbReference type="Gene3D" id="3.20.20.70">
    <property type="entry name" value="Aldolase class I"/>
    <property type="match status" value="1"/>
</dbReference>
<sequence length="704" mass="79047">MIGLRINPFNSLMRSDCLRRLNCGTQVKIFEDLLEHEERNDKPARIEHLRTKLKNEPLPFSHFLMDKFNRKHTYLRISLTERCNLRCHYCMPEDGVSLSPKERLLSTEEIVKVARIFVHQGVNKIRLTGGEPLIRPDLPDIIAELSKLKQVDASGNANTLKTIGITTNAIVLAKKLPALKEAGLDSINVSLDTLNPLRFELITRRKGWDRVMRGIEQALEMGFFPVKINCVVMNGMNEDEICDFVKLTEKLAVDVRFIEYMPFDGNKWNKDKLVSYKNMLKTINGNFSNILKLTDSENDTSKAFKVSGFNGQFGFITSMSDHFCGTCNRLRITADGNLKVCLFGNSEVSLRDEIRSGKSDDELLEVIGSAVQRKKQKHAGMLNIAKTKNRPMILIVDRRLTVSRFPLVTTCNIFTLVCAHVLSQLAQTVFHLHRCIRDLITSFYHCIKSVVHGTLVETRLKNLTAHAGQLSNSEVLQKRVENRKNGRSFLTKFIHDFVSVQKRTFGTLAARSSPVFGSFPRSKDQGLAVRGVSSLQGDEGQRIYITPSQKLTHVDEHGKANMVDVSLKPVTQREAVAVGRVRLSEKAFEAVEQNSLKKGDVLTVAKVAGIMAAKQCSRLIPLCHDVALTKIDVKFHLNRRQRCVEIEALAMTTDRTGVEMEAILGVQIAASTVYDMCKAVGRDTVIEYVRLKSKSGGVSGVYEA</sequence>
<dbReference type="SFLD" id="SFLDS00029">
    <property type="entry name" value="Radical_SAM"/>
    <property type="match status" value="1"/>
</dbReference>
<comment type="catalytic activity">
    <reaction evidence="1">
        <text>(8S)-3',8-cyclo-7,8-dihydroguanosine 5'-triphosphate = cyclic pyranopterin phosphate + diphosphate</text>
        <dbReference type="Rhea" id="RHEA:49580"/>
        <dbReference type="ChEBI" id="CHEBI:33019"/>
        <dbReference type="ChEBI" id="CHEBI:59648"/>
        <dbReference type="ChEBI" id="CHEBI:131766"/>
        <dbReference type="EC" id="4.6.1.17"/>
    </reaction>
</comment>
<dbReference type="NCBIfam" id="NF001199">
    <property type="entry name" value="PRK00164.2-1"/>
    <property type="match status" value="1"/>
</dbReference>
<evidence type="ECO:0000313" key="17">
    <source>
        <dbReference type="EMBL" id="CAK8680214.1"/>
    </source>
</evidence>
<dbReference type="InterPro" id="IPR000385">
    <property type="entry name" value="MoaA_NifB_PqqE_Fe-S-bd_CS"/>
</dbReference>
<feature type="domain" description="Radical SAM core" evidence="16">
    <location>
        <begin position="67"/>
        <end position="310"/>
    </location>
</feature>
<reference evidence="17 18" key="1">
    <citation type="submission" date="2024-02" db="EMBL/GenBank/DDBJ databases">
        <authorList>
            <person name="Daric V."/>
            <person name="Darras S."/>
        </authorList>
    </citation>
    <scope>NUCLEOTIDE SEQUENCE [LARGE SCALE GENOMIC DNA]</scope>
</reference>
<dbReference type="InterPro" id="IPR002820">
    <property type="entry name" value="Mopterin_CF_biosynth-C_dom"/>
</dbReference>
<organism evidence="17 18">
    <name type="scientific">Clavelina lepadiformis</name>
    <name type="common">Light-bulb sea squirt</name>
    <name type="synonym">Ascidia lepadiformis</name>
    <dbReference type="NCBI Taxonomy" id="159417"/>
    <lineage>
        <taxon>Eukaryota</taxon>
        <taxon>Metazoa</taxon>
        <taxon>Chordata</taxon>
        <taxon>Tunicata</taxon>
        <taxon>Ascidiacea</taxon>
        <taxon>Aplousobranchia</taxon>
        <taxon>Clavelinidae</taxon>
        <taxon>Clavelina</taxon>
    </lineage>
</organism>
<keyword evidence="10" id="KW-0408">Iron</keyword>
<evidence type="ECO:0000256" key="7">
    <source>
        <dbReference type="ARBA" id="ARBA00022691"/>
    </source>
</evidence>
<dbReference type="SFLD" id="SFLDG01383">
    <property type="entry name" value="cyclic_pyranopterin_phosphate"/>
    <property type="match status" value="1"/>
</dbReference>
<dbReference type="InterPro" id="IPR010505">
    <property type="entry name" value="MoaA_twitch"/>
</dbReference>
<evidence type="ECO:0000256" key="9">
    <source>
        <dbReference type="ARBA" id="ARBA00022741"/>
    </source>
</evidence>
<comment type="similarity">
    <text evidence="4">In the C-terminal section; belongs to the MoaC family.</text>
</comment>
<dbReference type="NCBIfam" id="TIGR02666">
    <property type="entry name" value="moaA"/>
    <property type="match status" value="1"/>
</dbReference>
<dbReference type="Gene3D" id="3.30.70.640">
    <property type="entry name" value="Molybdopterin cofactor biosynthesis C (MoaC) domain"/>
    <property type="match status" value="1"/>
</dbReference>
<dbReference type="NCBIfam" id="TIGR00581">
    <property type="entry name" value="moaC"/>
    <property type="match status" value="1"/>
</dbReference>
<dbReference type="CDD" id="cd21117">
    <property type="entry name" value="Twitch_MoaA"/>
    <property type="match status" value="1"/>
</dbReference>
<dbReference type="PROSITE" id="PS51918">
    <property type="entry name" value="RADICAL_SAM"/>
    <property type="match status" value="1"/>
</dbReference>
<dbReference type="InterPro" id="IPR058240">
    <property type="entry name" value="rSAM_sf"/>
</dbReference>
<dbReference type="InterPro" id="IPR036522">
    <property type="entry name" value="MoaC_sf"/>
</dbReference>
<dbReference type="NCBIfam" id="NF006870">
    <property type="entry name" value="PRK09364.1"/>
    <property type="match status" value="1"/>
</dbReference>
<dbReference type="CDD" id="cd01420">
    <property type="entry name" value="MoaC_PE"/>
    <property type="match status" value="1"/>
</dbReference>
<comment type="cofactor">
    <cofactor evidence="2">
        <name>[4Fe-4S] cluster</name>
        <dbReference type="ChEBI" id="CHEBI:49883"/>
    </cofactor>
</comment>
<evidence type="ECO:0000256" key="8">
    <source>
        <dbReference type="ARBA" id="ARBA00022723"/>
    </source>
</evidence>
<dbReference type="PANTHER" id="PTHR22960">
    <property type="entry name" value="MOLYBDOPTERIN COFACTOR SYNTHESIS PROTEIN A"/>
    <property type="match status" value="1"/>
</dbReference>
<keyword evidence="12" id="KW-0342">GTP-binding</keyword>
<dbReference type="InterPro" id="IPR013785">
    <property type="entry name" value="Aldolase_TIM"/>
</dbReference>
<keyword evidence="7" id="KW-0949">S-adenosyl-L-methionine</keyword>
<keyword evidence="6" id="KW-0004">4Fe-4S</keyword>
<evidence type="ECO:0000256" key="2">
    <source>
        <dbReference type="ARBA" id="ARBA00001966"/>
    </source>
</evidence>
<dbReference type="SUPFAM" id="SSF55040">
    <property type="entry name" value="Molybdenum cofactor biosynthesis protein C, MoaC"/>
    <property type="match status" value="1"/>
</dbReference>
<dbReference type="PANTHER" id="PTHR22960:SF0">
    <property type="entry name" value="MOLYBDENUM COFACTOR BIOSYNTHESIS PROTEIN 1"/>
    <property type="match status" value="1"/>
</dbReference>
<dbReference type="SMART" id="SM00729">
    <property type="entry name" value="Elp3"/>
    <property type="match status" value="1"/>
</dbReference>
<dbReference type="Pfam" id="PF06463">
    <property type="entry name" value="Mob_synth_C"/>
    <property type="match status" value="1"/>
</dbReference>
<evidence type="ECO:0000256" key="3">
    <source>
        <dbReference type="ARBA" id="ARBA00005046"/>
    </source>
</evidence>
<keyword evidence="8" id="KW-0479">Metal-binding</keyword>
<dbReference type="EMBL" id="CAWYQH010000068">
    <property type="protein sequence ID" value="CAK8680214.1"/>
    <property type="molecule type" value="Genomic_DNA"/>
</dbReference>
<dbReference type="SUPFAM" id="SSF102114">
    <property type="entry name" value="Radical SAM enzymes"/>
    <property type="match status" value="1"/>
</dbReference>
<dbReference type="InterPro" id="IPR050105">
    <property type="entry name" value="MoCo_biosynth_MoaA/MoaC"/>
</dbReference>
<comment type="catalytic activity">
    <reaction evidence="15">
        <text>GTP + AH2 + S-adenosyl-L-methionine = (8S)-3',8-cyclo-7,8-dihydroguanosine 5'-triphosphate + 5'-deoxyadenosine + L-methionine + A + H(+)</text>
        <dbReference type="Rhea" id="RHEA:49576"/>
        <dbReference type="ChEBI" id="CHEBI:13193"/>
        <dbReference type="ChEBI" id="CHEBI:15378"/>
        <dbReference type="ChEBI" id="CHEBI:17319"/>
        <dbReference type="ChEBI" id="CHEBI:17499"/>
        <dbReference type="ChEBI" id="CHEBI:37565"/>
        <dbReference type="ChEBI" id="CHEBI:57844"/>
        <dbReference type="ChEBI" id="CHEBI:59789"/>
        <dbReference type="ChEBI" id="CHEBI:131766"/>
        <dbReference type="EC" id="4.1.99.22"/>
    </reaction>
</comment>
<dbReference type="Pfam" id="PF01967">
    <property type="entry name" value="MoaC"/>
    <property type="match status" value="1"/>
</dbReference>
<dbReference type="InterPro" id="IPR007197">
    <property type="entry name" value="rSAM"/>
</dbReference>
<evidence type="ECO:0000256" key="6">
    <source>
        <dbReference type="ARBA" id="ARBA00022485"/>
    </source>
</evidence>
<dbReference type="HAMAP" id="MF_01225_B">
    <property type="entry name" value="MoaA_B"/>
    <property type="match status" value="1"/>
</dbReference>
<evidence type="ECO:0000256" key="11">
    <source>
        <dbReference type="ARBA" id="ARBA00023014"/>
    </source>
</evidence>
<gene>
    <name evidence="17" type="ORF">CVLEPA_LOCUS10489</name>
</gene>